<sequence>MSRFLPGRPPRRSAFAVCLPALASLGACAGLGSNVKGSFSCSAPDGICAPSSVIDDRALAMITDDPSAIPASGIFEGGTRRAKPPGRILAGTAEGSGSGSARRTGERVLRIIFPAHVDEQGRLHEASAVHAVVADGEWRAASPGPFPLRNALSAAPLMPGPPDVPDGGDRQLPDPDAVAAARARAADPVARIRADVARRLARSAEREKDGAVPGAKPDAAATFAAGQRSEAVDVPVRSAPSGADNPRSLPPPTSLERSASHPVTLRAPDFPASIPGED</sequence>
<evidence type="ECO:0000313" key="3">
    <source>
        <dbReference type="EMBL" id="EQB02075.1"/>
    </source>
</evidence>
<protein>
    <recommendedName>
        <fullName evidence="5">Conjugal transfer protein TraV</fullName>
    </recommendedName>
</protein>
<name>T0HRW1_9SPHN</name>
<keyword evidence="2" id="KW-0732">Signal</keyword>
<keyword evidence="4" id="KW-1185">Reference proteome</keyword>
<organism evidence="3 4">
    <name type="scientific">Sphingobium baderi LL03</name>
    <dbReference type="NCBI Taxonomy" id="1114964"/>
    <lineage>
        <taxon>Bacteria</taxon>
        <taxon>Pseudomonadati</taxon>
        <taxon>Pseudomonadota</taxon>
        <taxon>Alphaproteobacteria</taxon>
        <taxon>Sphingomonadales</taxon>
        <taxon>Sphingomonadaceae</taxon>
        <taxon>Sphingobium</taxon>
    </lineage>
</organism>
<gene>
    <name evidence="3" type="ORF">L485_08675</name>
</gene>
<feature type="signal peptide" evidence="2">
    <location>
        <begin position="1"/>
        <end position="29"/>
    </location>
</feature>
<comment type="caution">
    <text evidence="3">The sequence shown here is derived from an EMBL/GenBank/DDBJ whole genome shotgun (WGS) entry which is preliminary data.</text>
</comment>
<feature type="region of interest" description="Disordered" evidence="1">
    <location>
        <begin position="152"/>
        <end position="171"/>
    </location>
</feature>
<accession>T0HRW1</accession>
<feature type="region of interest" description="Disordered" evidence="1">
    <location>
        <begin position="71"/>
        <end position="101"/>
    </location>
</feature>
<feature type="chain" id="PRO_5009975966" description="Conjugal transfer protein TraV" evidence="2">
    <location>
        <begin position="30"/>
        <end position="278"/>
    </location>
</feature>
<evidence type="ECO:0000313" key="4">
    <source>
        <dbReference type="Proteomes" id="UP000015524"/>
    </source>
</evidence>
<reference evidence="3 4" key="1">
    <citation type="journal article" date="2013" name="Genome Announc.">
        <title>Draft Genome Sequence of a Hexachlorocyclohexane-Degrading Bacterium, Sphingobium baderi Strain LL03T.</title>
        <authorList>
            <person name="Kaur J."/>
            <person name="Verma H."/>
            <person name="Tripathi C."/>
            <person name="Khurana J.P."/>
            <person name="Lal R."/>
        </authorList>
    </citation>
    <scope>NUCLEOTIDE SEQUENCE [LARGE SCALE GENOMIC DNA]</scope>
    <source>
        <strain evidence="3 4">LL03</strain>
    </source>
</reference>
<feature type="compositionally biased region" description="Low complexity" evidence="1">
    <location>
        <begin position="90"/>
        <end position="101"/>
    </location>
</feature>
<dbReference type="AlphaFoldDB" id="T0HRW1"/>
<proteinExistence type="predicted"/>
<dbReference type="PATRIC" id="fig|1114964.3.peg.1691"/>
<dbReference type="RefSeq" id="WP_021244652.1">
    <property type="nucleotide sequence ID" value="NZ_ATIB01000050.1"/>
</dbReference>
<evidence type="ECO:0000256" key="1">
    <source>
        <dbReference type="SAM" id="MobiDB-lite"/>
    </source>
</evidence>
<dbReference type="eggNOG" id="ENOG5033GIZ">
    <property type="taxonomic scope" value="Bacteria"/>
</dbReference>
<dbReference type="PROSITE" id="PS51257">
    <property type="entry name" value="PROKAR_LIPOPROTEIN"/>
    <property type="match status" value="1"/>
</dbReference>
<evidence type="ECO:0000256" key="2">
    <source>
        <dbReference type="SAM" id="SignalP"/>
    </source>
</evidence>
<dbReference type="Proteomes" id="UP000015524">
    <property type="component" value="Unassembled WGS sequence"/>
</dbReference>
<dbReference type="EMBL" id="ATIB01000050">
    <property type="protein sequence ID" value="EQB02075.1"/>
    <property type="molecule type" value="Genomic_DNA"/>
</dbReference>
<evidence type="ECO:0008006" key="5">
    <source>
        <dbReference type="Google" id="ProtNLM"/>
    </source>
</evidence>
<feature type="region of interest" description="Disordered" evidence="1">
    <location>
        <begin position="202"/>
        <end position="278"/>
    </location>
</feature>